<protein>
    <submittedName>
        <fullName evidence="2">Ovule protein</fullName>
    </submittedName>
</protein>
<dbReference type="WBParaSite" id="PEQ_0000242001-mRNA-1">
    <property type="protein sequence ID" value="PEQ_0000242001-mRNA-1"/>
    <property type="gene ID" value="PEQ_0000242001"/>
</dbReference>
<name>A0A914RCG9_PAREQ</name>
<sequence>MLVGSFIVSSMEYNPMGLWLTMNQWVSKMIHIIHFLRKQFPVIMYLERLWLILNRLQLVGFLLLHNFSSIYTSLYYHH</sequence>
<organism evidence="1 2">
    <name type="scientific">Parascaris equorum</name>
    <name type="common">Equine roundworm</name>
    <dbReference type="NCBI Taxonomy" id="6256"/>
    <lineage>
        <taxon>Eukaryota</taxon>
        <taxon>Metazoa</taxon>
        <taxon>Ecdysozoa</taxon>
        <taxon>Nematoda</taxon>
        <taxon>Chromadorea</taxon>
        <taxon>Rhabditida</taxon>
        <taxon>Spirurina</taxon>
        <taxon>Ascaridomorpha</taxon>
        <taxon>Ascaridoidea</taxon>
        <taxon>Ascarididae</taxon>
        <taxon>Parascaris</taxon>
    </lineage>
</organism>
<evidence type="ECO:0000313" key="2">
    <source>
        <dbReference type="WBParaSite" id="PEQ_0000242001-mRNA-1"/>
    </source>
</evidence>
<keyword evidence="1" id="KW-1185">Reference proteome</keyword>
<reference evidence="2" key="1">
    <citation type="submission" date="2022-11" db="UniProtKB">
        <authorList>
            <consortium name="WormBaseParasite"/>
        </authorList>
    </citation>
    <scope>IDENTIFICATION</scope>
</reference>
<dbReference type="Proteomes" id="UP000887564">
    <property type="component" value="Unplaced"/>
</dbReference>
<dbReference type="AlphaFoldDB" id="A0A914RCG9"/>
<accession>A0A914RCG9</accession>
<proteinExistence type="predicted"/>
<evidence type="ECO:0000313" key="1">
    <source>
        <dbReference type="Proteomes" id="UP000887564"/>
    </source>
</evidence>